<protein>
    <submittedName>
        <fullName evidence="9">Membrane protein</fullName>
    </submittedName>
</protein>
<dbReference type="InterPro" id="IPR010290">
    <property type="entry name" value="TM_effector"/>
</dbReference>
<dbReference type="EMBL" id="BX571966">
    <property type="protein sequence ID" value="CAH38450.1"/>
    <property type="molecule type" value="Genomic_DNA"/>
</dbReference>
<evidence type="ECO:0000259" key="8">
    <source>
        <dbReference type="PROSITE" id="PS50850"/>
    </source>
</evidence>
<feature type="transmembrane region" description="Helical" evidence="7">
    <location>
        <begin position="114"/>
        <end position="139"/>
    </location>
</feature>
<organism evidence="9 10">
    <name type="scientific">Burkholderia pseudomallei (strain K96243)</name>
    <dbReference type="NCBI Taxonomy" id="272560"/>
    <lineage>
        <taxon>Bacteria</taxon>
        <taxon>Pseudomonadati</taxon>
        <taxon>Pseudomonadota</taxon>
        <taxon>Betaproteobacteria</taxon>
        <taxon>Burkholderiales</taxon>
        <taxon>Burkholderiaceae</taxon>
        <taxon>Burkholderia</taxon>
        <taxon>pseudomallei group</taxon>
    </lineage>
</organism>
<feature type="transmembrane region" description="Helical" evidence="7">
    <location>
        <begin position="291"/>
        <end position="311"/>
    </location>
</feature>
<evidence type="ECO:0000256" key="2">
    <source>
        <dbReference type="ARBA" id="ARBA00022448"/>
    </source>
</evidence>
<evidence type="ECO:0000256" key="1">
    <source>
        <dbReference type="ARBA" id="ARBA00004651"/>
    </source>
</evidence>
<comment type="subcellular location">
    <subcellularLocation>
        <location evidence="1">Cell membrane</location>
        <topology evidence="1">Multi-pass membrane protein</topology>
    </subcellularLocation>
</comment>
<name>Q63LM5_BURPS</name>
<evidence type="ECO:0000313" key="9">
    <source>
        <dbReference type="EMBL" id="CAH38450.1"/>
    </source>
</evidence>
<keyword evidence="10" id="KW-1185">Reference proteome</keyword>
<dbReference type="Gene3D" id="1.20.1250.20">
    <property type="entry name" value="MFS general substrate transporter like domains"/>
    <property type="match status" value="1"/>
</dbReference>
<keyword evidence="3" id="KW-1003">Cell membrane</keyword>
<dbReference type="InterPro" id="IPR036259">
    <property type="entry name" value="MFS_trans_sf"/>
</dbReference>
<dbReference type="Pfam" id="PF05977">
    <property type="entry name" value="MFS_3"/>
    <property type="match status" value="1"/>
</dbReference>
<feature type="transmembrane region" description="Helical" evidence="7">
    <location>
        <begin position="55"/>
        <end position="75"/>
    </location>
</feature>
<feature type="transmembrane region" description="Helical" evidence="7">
    <location>
        <begin position="262"/>
        <end position="284"/>
    </location>
</feature>
<proteinExistence type="predicted"/>
<dbReference type="Proteomes" id="UP000000605">
    <property type="component" value="Chromosome 2"/>
</dbReference>
<evidence type="ECO:0000313" key="10">
    <source>
        <dbReference type="Proteomes" id="UP000000605"/>
    </source>
</evidence>
<evidence type="ECO:0000256" key="4">
    <source>
        <dbReference type="ARBA" id="ARBA00022692"/>
    </source>
</evidence>
<dbReference type="AlphaFoldDB" id="Q63LM5"/>
<dbReference type="InterPro" id="IPR020846">
    <property type="entry name" value="MFS_dom"/>
</dbReference>
<dbReference type="GO" id="GO:0005886">
    <property type="term" value="C:plasma membrane"/>
    <property type="evidence" value="ECO:0007669"/>
    <property type="project" value="UniProtKB-SubCell"/>
</dbReference>
<dbReference type="KEGG" id="bps:BPSS0988"/>
<feature type="domain" description="Major facilitator superfamily (MFS) profile" evidence="8">
    <location>
        <begin position="225"/>
        <end position="425"/>
    </location>
</feature>
<evidence type="ECO:0000256" key="3">
    <source>
        <dbReference type="ARBA" id="ARBA00022475"/>
    </source>
</evidence>
<dbReference type="eggNOG" id="COG2814">
    <property type="taxonomic scope" value="Bacteria"/>
</dbReference>
<evidence type="ECO:0000256" key="7">
    <source>
        <dbReference type="SAM" id="Phobius"/>
    </source>
</evidence>
<dbReference type="SUPFAM" id="SSF103473">
    <property type="entry name" value="MFS general substrate transporter"/>
    <property type="match status" value="1"/>
</dbReference>
<keyword evidence="4 7" id="KW-0812">Transmembrane</keyword>
<keyword evidence="2" id="KW-0813">Transport</keyword>
<reference evidence="9 10" key="1">
    <citation type="journal article" date="2004" name="Proc. Natl. Acad. Sci. U.S.A.">
        <title>Genomic plasticity of the causative agent of melioidosis, Burkholderia pseudomallei.</title>
        <authorList>
            <person name="Holden M.T.G."/>
            <person name="Titball R.W."/>
            <person name="Peacock S.J."/>
            <person name="Cerdeno-Tarraga A.M."/>
            <person name="Atkins T."/>
            <person name="Crossman L.C."/>
            <person name="Pitt T."/>
            <person name="Churcher C."/>
            <person name="Mungall K."/>
            <person name="Bentley S.D."/>
            <person name="Sebaihia M."/>
            <person name="Thomson N.R."/>
            <person name="Bason N."/>
            <person name="Beacham I.R."/>
            <person name="Brooks K."/>
            <person name="Brown K.A."/>
            <person name="Brown N.F."/>
            <person name="Challis G.L."/>
            <person name="Cherevach I."/>
            <person name="Chillingworth T."/>
            <person name="Cronin A."/>
            <person name="Crosset B."/>
            <person name="Davis P."/>
            <person name="DeShazer D."/>
            <person name="Feltwell T."/>
            <person name="Fraser A."/>
            <person name="Hance Z."/>
            <person name="Hauser H."/>
            <person name="Holroyd S."/>
            <person name="Jagels K."/>
            <person name="Keith K.E."/>
            <person name="Maddison M."/>
            <person name="Moule S."/>
            <person name="Price C."/>
            <person name="Quail M.A."/>
            <person name="Rabbinowitsch E."/>
            <person name="Rutherford K."/>
            <person name="Sanders M."/>
            <person name="Simmonds M."/>
            <person name="Songsivilai S."/>
            <person name="Stevens K."/>
            <person name="Tumapa S."/>
            <person name="Vesaratchavest M."/>
            <person name="Whitehead S."/>
            <person name="Yeats C."/>
            <person name="Barrell B.G."/>
            <person name="Oyston P.C.F."/>
            <person name="Parkhill J."/>
        </authorList>
    </citation>
    <scope>NUCLEOTIDE SEQUENCE [LARGE SCALE GENOMIC DNA]</scope>
    <source>
        <strain evidence="9 10">K96243</strain>
    </source>
</reference>
<feature type="transmembrane region" description="Helical" evidence="7">
    <location>
        <begin position="87"/>
        <end position="108"/>
    </location>
</feature>
<dbReference type="PANTHER" id="PTHR23513">
    <property type="entry name" value="INTEGRAL MEMBRANE EFFLUX PROTEIN-RELATED"/>
    <property type="match status" value="1"/>
</dbReference>
<dbReference type="GO" id="GO:0022857">
    <property type="term" value="F:transmembrane transporter activity"/>
    <property type="evidence" value="ECO:0007669"/>
    <property type="project" value="InterPro"/>
</dbReference>
<dbReference type="PANTHER" id="PTHR23513:SF6">
    <property type="entry name" value="MAJOR FACILITATOR SUPERFAMILY ASSOCIATED DOMAIN-CONTAINING PROTEIN"/>
    <property type="match status" value="1"/>
</dbReference>
<evidence type="ECO:0000256" key="5">
    <source>
        <dbReference type="ARBA" id="ARBA00022989"/>
    </source>
</evidence>
<gene>
    <name evidence="9" type="ordered locus">BPSS0988</name>
</gene>
<keyword evidence="6 7" id="KW-0472">Membrane</keyword>
<feature type="transmembrane region" description="Helical" evidence="7">
    <location>
        <begin position="228"/>
        <end position="250"/>
    </location>
</feature>
<dbReference type="PATRIC" id="fig|272560.6.peg.5112"/>
<feature type="transmembrane region" description="Helical" evidence="7">
    <location>
        <begin position="317"/>
        <end position="336"/>
    </location>
</feature>
<sequence length="425" mass="43729">MPIDSERGTTMNRLPIAFRRLALSNLAAQSAEQIGLAVAPLVAVLSLGASASGTGLLQTAQTLPFLLLSIPLGVWADRHSRKRIMAAAEGLRALALAATLALLAAHALTLPSLAMLGFVGACGTVAYSVAAPALIPALVGRAALARANGAIELARSAAYSAGPAIGAALVDRIGAQWAYGFAAALSAHAVLLIVRLPDVRAPAAPRKRFVAELLDGARFVRRDRHLRLMIVTAVFFNVGFFTLQAVYVPYAVRHLALGASQIGMTFAAYGIGMTGGAALASAIARRVRFGVVLTIGPVGGLVASLVMAVSIFAPSFWLAASSFFLLGAGPILWSVASTTLRQAITPPAMLGRVCAINGTATYGARPLGALVGAVVAARFGIDACIWASVGGFVIQAAVIVRSAVSRLERIPDVSDAAPRYAPLPD</sequence>
<feature type="transmembrane region" description="Helical" evidence="7">
    <location>
        <begin position="21"/>
        <end position="49"/>
    </location>
</feature>
<keyword evidence="5 7" id="KW-1133">Transmembrane helix</keyword>
<evidence type="ECO:0000256" key="6">
    <source>
        <dbReference type="ARBA" id="ARBA00023136"/>
    </source>
</evidence>
<dbReference type="PROSITE" id="PS50850">
    <property type="entry name" value="MFS"/>
    <property type="match status" value="1"/>
</dbReference>
<dbReference type="CDD" id="cd06173">
    <property type="entry name" value="MFS_MefA_like"/>
    <property type="match status" value="1"/>
</dbReference>
<accession>Q63LM5</accession>